<dbReference type="Gramene" id="Bo8g036750.1">
    <property type="protein sequence ID" value="Bo8g036750.1"/>
    <property type="gene ID" value="Bo8g036750"/>
</dbReference>
<dbReference type="HOGENOM" id="CLU_1734028_0_0_1"/>
<sequence length="151" mass="17021">MAPPMPIGIHLDLMVPPSAPYSQYTVEDLLAQPGIESLSVLDPDRPDGTLWFGVDGCVARNVTETIIGYFFERHPNWKKTPLYVKETGVLPSLLQLYERTHKNKAGQFLDARSEEIFNDLVGRAEDRQTQLTQQSTYGLPVTLSTFEVDRI</sequence>
<accession>A0A0D3DLP2</accession>
<dbReference type="Proteomes" id="UP000032141">
    <property type="component" value="Chromosome C8"/>
</dbReference>
<protein>
    <submittedName>
        <fullName evidence="1">Uncharacterized protein</fullName>
    </submittedName>
</protein>
<name>A0A0D3DLP2_BRAOL</name>
<dbReference type="EnsemblPlants" id="Bo8g036750.1">
    <property type="protein sequence ID" value="Bo8g036750.1"/>
    <property type="gene ID" value="Bo8g036750"/>
</dbReference>
<reference evidence="1" key="2">
    <citation type="submission" date="2015-03" db="UniProtKB">
        <authorList>
            <consortium name="EnsemblPlants"/>
        </authorList>
    </citation>
    <scope>IDENTIFICATION</scope>
</reference>
<evidence type="ECO:0000313" key="1">
    <source>
        <dbReference type="EnsemblPlants" id="Bo8g036750.1"/>
    </source>
</evidence>
<dbReference type="AlphaFoldDB" id="A0A0D3DLP2"/>
<evidence type="ECO:0000313" key="2">
    <source>
        <dbReference type="Proteomes" id="UP000032141"/>
    </source>
</evidence>
<keyword evidence="2" id="KW-1185">Reference proteome</keyword>
<organism evidence="1 2">
    <name type="scientific">Brassica oleracea var. oleracea</name>
    <dbReference type="NCBI Taxonomy" id="109376"/>
    <lineage>
        <taxon>Eukaryota</taxon>
        <taxon>Viridiplantae</taxon>
        <taxon>Streptophyta</taxon>
        <taxon>Embryophyta</taxon>
        <taxon>Tracheophyta</taxon>
        <taxon>Spermatophyta</taxon>
        <taxon>Magnoliopsida</taxon>
        <taxon>eudicotyledons</taxon>
        <taxon>Gunneridae</taxon>
        <taxon>Pentapetalae</taxon>
        <taxon>rosids</taxon>
        <taxon>malvids</taxon>
        <taxon>Brassicales</taxon>
        <taxon>Brassicaceae</taxon>
        <taxon>Brassiceae</taxon>
        <taxon>Brassica</taxon>
    </lineage>
</organism>
<reference evidence="1 2" key="1">
    <citation type="journal article" date="2014" name="Genome Biol.">
        <title>Transcriptome and methylome profiling reveals relics of genome dominance in the mesopolyploid Brassica oleracea.</title>
        <authorList>
            <person name="Parkin I.A."/>
            <person name="Koh C."/>
            <person name="Tang H."/>
            <person name="Robinson S.J."/>
            <person name="Kagale S."/>
            <person name="Clarke W.E."/>
            <person name="Town C.D."/>
            <person name="Nixon J."/>
            <person name="Krishnakumar V."/>
            <person name="Bidwell S.L."/>
            <person name="Denoeud F."/>
            <person name="Belcram H."/>
            <person name="Links M.G."/>
            <person name="Just J."/>
            <person name="Clarke C."/>
            <person name="Bender T."/>
            <person name="Huebert T."/>
            <person name="Mason A.S."/>
            <person name="Pires J.C."/>
            <person name="Barker G."/>
            <person name="Moore J."/>
            <person name="Walley P.G."/>
            <person name="Manoli S."/>
            <person name="Batley J."/>
            <person name="Edwards D."/>
            <person name="Nelson M.N."/>
            <person name="Wang X."/>
            <person name="Paterson A.H."/>
            <person name="King G."/>
            <person name="Bancroft I."/>
            <person name="Chalhoub B."/>
            <person name="Sharpe A.G."/>
        </authorList>
    </citation>
    <scope>NUCLEOTIDE SEQUENCE</scope>
    <source>
        <strain evidence="1 2">cv. TO1000</strain>
    </source>
</reference>
<proteinExistence type="predicted"/>